<proteinExistence type="predicted"/>
<evidence type="ECO:0000259" key="2">
    <source>
        <dbReference type="Pfam" id="PF20976"/>
    </source>
</evidence>
<dbReference type="Proteomes" id="UP000799772">
    <property type="component" value="Unassembled WGS sequence"/>
</dbReference>
<dbReference type="PANTHER" id="PTHR28173">
    <property type="entry name" value="RIBONUCLEASES P/MRP PROTEIN SUBUNIT POP8"/>
    <property type="match status" value="1"/>
</dbReference>
<dbReference type="GO" id="GO:0000172">
    <property type="term" value="C:ribonuclease MRP complex"/>
    <property type="evidence" value="ECO:0007669"/>
    <property type="project" value="InterPro"/>
</dbReference>
<dbReference type="InterPro" id="IPR049128">
    <property type="entry name" value="Pop8-like_dom"/>
</dbReference>
<dbReference type="OrthoDB" id="5530243at2759"/>
<dbReference type="AlphaFoldDB" id="A0A9P4M4M0"/>
<dbReference type="GO" id="GO:0000294">
    <property type="term" value="P:nuclear-transcribed mRNA catabolic process, RNase MRP-dependent"/>
    <property type="evidence" value="ECO:0007669"/>
    <property type="project" value="TreeGrafter"/>
</dbReference>
<dbReference type="GO" id="GO:0008033">
    <property type="term" value="P:tRNA processing"/>
    <property type="evidence" value="ECO:0007669"/>
    <property type="project" value="InterPro"/>
</dbReference>
<dbReference type="GO" id="GO:0005655">
    <property type="term" value="C:nucleolar ribonuclease P complex"/>
    <property type="evidence" value="ECO:0007669"/>
    <property type="project" value="InterPro"/>
</dbReference>
<dbReference type="EMBL" id="ML978128">
    <property type="protein sequence ID" value="KAF2097048.1"/>
    <property type="molecule type" value="Genomic_DNA"/>
</dbReference>
<dbReference type="GO" id="GO:0004526">
    <property type="term" value="F:ribonuclease P activity"/>
    <property type="evidence" value="ECO:0007669"/>
    <property type="project" value="TreeGrafter"/>
</dbReference>
<feature type="compositionally biased region" description="Low complexity" evidence="1">
    <location>
        <begin position="1"/>
        <end position="17"/>
    </location>
</feature>
<dbReference type="GO" id="GO:0034965">
    <property type="term" value="P:intronic box C/D snoRNA processing"/>
    <property type="evidence" value="ECO:0007669"/>
    <property type="project" value="TreeGrafter"/>
</dbReference>
<protein>
    <recommendedName>
        <fullName evidence="2">Ribonucleases P/MRP subunit Pop8-like domain-containing protein</fullName>
    </recommendedName>
</protein>
<dbReference type="Pfam" id="PF20976">
    <property type="entry name" value="Pop8"/>
    <property type="match status" value="1"/>
</dbReference>
<dbReference type="InterPro" id="IPR020347">
    <property type="entry name" value="Pop8"/>
</dbReference>
<evidence type="ECO:0000313" key="3">
    <source>
        <dbReference type="EMBL" id="KAF2097048.1"/>
    </source>
</evidence>
<accession>A0A9P4M4M0</accession>
<dbReference type="GO" id="GO:0000171">
    <property type="term" value="F:ribonuclease MRP activity"/>
    <property type="evidence" value="ECO:0007669"/>
    <property type="project" value="TreeGrafter"/>
</dbReference>
<organism evidence="3 4">
    <name type="scientific">Rhizodiscina lignyota</name>
    <dbReference type="NCBI Taxonomy" id="1504668"/>
    <lineage>
        <taxon>Eukaryota</taxon>
        <taxon>Fungi</taxon>
        <taxon>Dikarya</taxon>
        <taxon>Ascomycota</taxon>
        <taxon>Pezizomycotina</taxon>
        <taxon>Dothideomycetes</taxon>
        <taxon>Pleosporomycetidae</taxon>
        <taxon>Aulographales</taxon>
        <taxon>Rhizodiscinaceae</taxon>
        <taxon>Rhizodiscina</taxon>
    </lineage>
</organism>
<name>A0A9P4M4M0_9PEZI</name>
<sequence length="157" mass="17229">MQVASDSAPPDSNPPANETVLPTKRRLAKSTTVLQYTLRKPQWEYLHLSLHRSPPFSSTDDPLDALTARTHLTSSLQQFLGITGTAIPIDILKLEGHDVWVRVPREDASSVVVAVGGWASVQPGEDGESVTLGWRVKSRDEWLSRLAAGDEMDLFNG</sequence>
<feature type="domain" description="Ribonucleases P/MRP subunit Pop8-like" evidence="2">
    <location>
        <begin position="42"/>
        <end position="118"/>
    </location>
</feature>
<evidence type="ECO:0000256" key="1">
    <source>
        <dbReference type="SAM" id="MobiDB-lite"/>
    </source>
</evidence>
<evidence type="ECO:0000313" key="4">
    <source>
        <dbReference type="Proteomes" id="UP000799772"/>
    </source>
</evidence>
<dbReference type="PANTHER" id="PTHR28173:SF1">
    <property type="entry name" value="RIBONUCLEASES P_MRP PROTEIN SUBUNIT POP8"/>
    <property type="match status" value="1"/>
</dbReference>
<feature type="region of interest" description="Disordered" evidence="1">
    <location>
        <begin position="1"/>
        <end position="23"/>
    </location>
</feature>
<keyword evidence="4" id="KW-1185">Reference proteome</keyword>
<reference evidence="3" key="1">
    <citation type="journal article" date="2020" name="Stud. Mycol.">
        <title>101 Dothideomycetes genomes: a test case for predicting lifestyles and emergence of pathogens.</title>
        <authorList>
            <person name="Haridas S."/>
            <person name="Albert R."/>
            <person name="Binder M."/>
            <person name="Bloem J."/>
            <person name="Labutti K."/>
            <person name="Salamov A."/>
            <person name="Andreopoulos B."/>
            <person name="Baker S."/>
            <person name="Barry K."/>
            <person name="Bills G."/>
            <person name="Bluhm B."/>
            <person name="Cannon C."/>
            <person name="Castanera R."/>
            <person name="Culley D."/>
            <person name="Daum C."/>
            <person name="Ezra D."/>
            <person name="Gonzalez J."/>
            <person name="Henrissat B."/>
            <person name="Kuo A."/>
            <person name="Liang C."/>
            <person name="Lipzen A."/>
            <person name="Lutzoni F."/>
            <person name="Magnuson J."/>
            <person name="Mondo S."/>
            <person name="Nolan M."/>
            <person name="Ohm R."/>
            <person name="Pangilinan J."/>
            <person name="Park H.-J."/>
            <person name="Ramirez L."/>
            <person name="Alfaro M."/>
            <person name="Sun H."/>
            <person name="Tritt A."/>
            <person name="Yoshinaga Y."/>
            <person name="Zwiers L.-H."/>
            <person name="Turgeon B."/>
            <person name="Goodwin S."/>
            <person name="Spatafora J."/>
            <person name="Crous P."/>
            <person name="Grigoriev I."/>
        </authorList>
    </citation>
    <scope>NUCLEOTIDE SEQUENCE</scope>
    <source>
        <strain evidence="3">CBS 133067</strain>
    </source>
</reference>
<gene>
    <name evidence="3" type="ORF">NA57DRAFT_77301</name>
</gene>
<comment type="caution">
    <text evidence="3">The sequence shown here is derived from an EMBL/GenBank/DDBJ whole genome shotgun (WGS) entry which is preliminary data.</text>
</comment>